<evidence type="ECO:0000313" key="2">
    <source>
        <dbReference type="EMBL" id="ETV65615.1"/>
    </source>
</evidence>
<name>W4FDT0_APHAT</name>
<dbReference type="EMBL" id="KI913229">
    <property type="protein sequence ID" value="ETV65615.1"/>
    <property type="molecule type" value="Genomic_DNA"/>
</dbReference>
<gene>
    <name evidence="2" type="ORF">H257_17724</name>
</gene>
<protein>
    <submittedName>
        <fullName evidence="2">Uncharacterized protein</fullName>
    </submittedName>
</protein>
<evidence type="ECO:0000256" key="1">
    <source>
        <dbReference type="SAM" id="MobiDB-lite"/>
    </source>
</evidence>
<dbReference type="RefSeq" id="XP_009844912.1">
    <property type="nucleotide sequence ID" value="XM_009846610.1"/>
</dbReference>
<dbReference type="AlphaFoldDB" id="W4FDT0"/>
<proteinExistence type="predicted"/>
<sequence>MPSLPQPSPQLTTPTKRAVPFSSMVNGPPESPIQASSPSTPPAPNVVSVYRQACNAAEVLVLFQVVTLSSLSTRDLGPRLMTAPQPRTQVSTSAGTNLVKFPLVYALDLKHNNLNAIQNFQLPFCMHFYQMVSGKKLLKPGKAGMSYARPDTSRRFSQFRSLHDALIRDGVSTAPTSPRQPLG</sequence>
<reference evidence="2" key="1">
    <citation type="submission" date="2013-12" db="EMBL/GenBank/DDBJ databases">
        <title>The Genome Sequence of Aphanomyces astaci APO3.</title>
        <authorList>
            <consortium name="The Broad Institute Genomics Platform"/>
            <person name="Russ C."/>
            <person name="Tyler B."/>
            <person name="van West P."/>
            <person name="Dieguez-Uribeondo J."/>
            <person name="Young S.K."/>
            <person name="Zeng Q."/>
            <person name="Gargeya S."/>
            <person name="Fitzgerald M."/>
            <person name="Abouelleil A."/>
            <person name="Alvarado L."/>
            <person name="Chapman S.B."/>
            <person name="Gainer-Dewar J."/>
            <person name="Goldberg J."/>
            <person name="Griggs A."/>
            <person name="Gujja S."/>
            <person name="Hansen M."/>
            <person name="Howarth C."/>
            <person name="Imamovic A."/>
            <person name="Ireland A."/>
            <person name="Larimer J."/>
            <person name="McCowan C."/>
            <person name="Murphy C."/>
            <person name="Pearson M."/>
            <person name="Poon T.W."/>
            <person name="Priest M."/>
            <person name="Roberts A."/>
            <person name="Saif S."/>
            <person name="Shea T."/>
            <person name="Sykes S."/>
            <person name="Wortman J."/>
            <person name="Nusbaum C."/>
            <person name="Birren B."/>
        </authorList>
    </citation>
    <scope>NUCLEOTIDE SEQUENCE [LARGE SCALE GENOMIC DNA]</scope>
    <source>
        <strain evidence="2">APO3</strain>
    </source>
</reference>
<feature type="region of interest" description="Disordered" evidence="1">
    <location>
        <begin position="1"/>
        <end position="42"/>
    </location>
</feature>
<accession>W4FDT0</accession>
<dbReference type="GeneID" id="20819720"/>
<organism evidence="2">
    <name type="scientific">Aphanomyces astaci</name>
    <name type="common">Crayfish plague agent</name>
    <dbReference type="NCBI Taxonomy" id="112090"/>
    <lineage>
        <taxon>Eukaryota</taxon>
        <taxon>Sar</taxon>
        <taxon>Stramenopiles</taxon>
        <taxon>Oomycota</taxon>
        <taxon>Saprolegniomycetes</taxon>
        <taxon>Saprolegniales</taxon>
        <taxon>Verrucalvaceae</taxon>
        <taxon>Aphanomyces</taxon>
    </lineage>
</organism>
<dbReference type="VEuPathDB" id="FungiDB:H257_17724"/>